<dbReference type="GO" id="GO:0034237">
    <property type="term" value="F:protein kinase A regulatory subunit binding"/>
    <property type="evidence" value="ECO:0007669"/>
    <property type="project" value="TreeGrafter"/>
</dbReference>
<evidence type="ECO:0000259" key="5">
    <source>
        <dbReference type="Pfam" id="PF01931"/>
    </source>
</evidence>
<accession>A0A8B8DUR5</accession>
<evidence type="ECO:0000256" key="1">
    <source>
        <dbReference type="ARBA" id="ARBA00004555"/>
    </source>
</evidence>
<dbReference type="SUPFAM" id="SSF52972">
    <property type="entry name" value="ITPase-like"/>
    <property type="match status" value="1"/>
</dbReference>
<dbReference type="InterPro" id="IPR026534">
    <property type="entry name" value="PRRC1"/>
</dbReference>
<comment type="similarity">
    <text evidence="2">Belongs to the PRRC1 family.</text>
</comment>
<feature type="region of interest" description="Disordered" evidence="4">
    <location>
        <begin position="1"/>
        <end position="142"/>
    </location>
</feature>
<sequence length="374" mass="40115">MMEESSDESTEIITSEEAELAKEMQESAELPKSSAGLPTSPKFTPSVAAPAPLPDFMSKPGASSSVPSPQKSRESSPAVSSPQPMDVAAPLSPFPGGQVSSPVSKPSISPPASIETPHEASQQIPVPPEMVPDSPRSSSNQGGGLFSWIGGSSLVNKVVEKTKSSMESMITTLDPGMKEVIRTGGDIYIVVTSEKENKVGAVREAFQTVFGKAMVRGMESSATTATQPVGYTCGLKGAEERIQNLREKGELPEGQPVVSVEGFIVELLPDRWYEMSCLILQDPANRIELRTFSQASPIPAEYILQAQDRTPSDYHLRWAGLAVSIGQIVEESMPHIGQSDWQAALTGVSRRESLTLAARTLAYMYKQRLPPTVV</sequence>
<dbReference type="InterPro" id="IPR026533">
    <property type="entry name" value="NTPase/PRRC1"/>
</dbReference>
<dbReference type="InterPro" id="IPR029001">
    <property type="entry name" value="ITPase-like_fam"/>
</dbReference>
<dbReference type="PANTHER" id="PTHR23276">
    <property type="entry name" value="PROTEIN PRRC1"/>
    <property type="match status" value="1"/>
</dbReference>
<evidence type="ECO:0000256" key="4">
    <source>
        <dbReference type="SAM" id="MobiDB-lite"/>
    </source>
</evidence>
<keyword evidence="3" id="KW-0333">Golgi apparatus</keyword>
<dbReference type="GeneID" id="111129271"/>
<dbReference type="FunFam" id="3.90.950.10:FF:000017">
    <property type="entry name" value="Protein PRRC1-B"/>
    <property type="match status" value="1"/>
</dbReference>
<organism evidence="6 7">
    <name type="scientific">Crassostrea virginica</name>
    <name type="common">Eastern oyster</name>
    <dbReference type="NCBI Taxonomy" id="6565"/>
    <lineage>
        <taxon>Eukaryota</taxon>
        <taxon>Metazoa</taxon>
        <taxon>Spiralia</taxon>
        <taxon>Lophotrochozoa</taxon>
        <taxon>Mollusca</taxon>
        <taxon>Bivalvia</taxon>
        <taxon>Autobranchia</taxon>
        <taxon>Pteriomorphia</taxon>
        <taxon>Ostreida</taxon>
        <taxon>Ostreoidea</taxon>
        <taxon>Ostreidae</taxon>
        <taxon>Crassostrea</taxon>
    </lineage>
</organism>
<evidence type="ECO:0000313" key="6">
    <source>
        <dbReference type="Proteomes" id="UP000694844"/>
    </source>
</evidence>
<feature type="compositionally biased region" description="Polar residues" evidence="4">
    <location>
        <begin position="61"/>
        <end position="83"/>
    </location>
</feature>
<keyword evidence="6" id="KW-1185">Reference proteome</keyword>
<reference evidence="7" key="1">
    <citation type="submission" date="2025-08" db="UniProtKB">
        <authorList>
            <consortium name="RefSeq"/>
        </authorList>
    </citation>
    <scope>IDENTIFICATION</scope>
    <source>
        <tissue evidence="7">Whole sample</tissue>
    </source>
</reference>
<dbReference type="Gene3D" id="3.90.950.10">
    <property type="match status" value="1"/>
</dbReference>
<dbReference type="KEGG" id="cvn:111129271"/>
<feature type="compositionally biased region" description="Low complexity" evidence="4">
    <location>
        <begin position="99"/>
        <end position="114"/>
    </location>
</feature>
<protein>
    <submittedName>
        <fullName evidence="7">Protein PRRC1-A-like</fullName>
    </submittedName>
</protein>
<feature type="compositionally biased region" description="Acidic residues" evidence="4">
    <location>
        <begin position="1"/>
        <end position="18"/>
    </location>
</feature>
<comment type="subcellular location">
    <subcellularLocation>
        <location evidence="1">Golgi apparatus</location>
    </subcellularLocation>
</comment>
<dbReference type="PANTHER" id="PTHR23276:SF2">
    <property type="entry name" value="PROTEIN PRRC1"/>
    <property type="match status" value="1"/>
</dbReference>
<evidence type="ECO:0000256" key="3">
    <source>
        <dbReference type="ARBA" id="ARBA00023034"/>
    </source>
</evidence>
<dbReference type="GO" id="GO:0005794">
    <property type="term" value="C:Golgi apparatus"/>
    <property type="evidence" value="ECO:0007669"/>
    <property type="project" value="UniProtKB-SubCell"/>
</dbReference>
<evidence type="ECO:0000256" key="2">
    <source>
        <dbReference type="ARBA" id="ARBA00010298"/>
    </source>
</evidence>
<dbReference type="AlphaFoldDB" id="A0A8B8DUR5"/>
<gene>
    <name evidence="7" type="primary">LOC111129271</name>
</gene>
<name>A0A8B8DUR5_CRAVI</name>
<evidence type="ECO:0000313" key="7">
    <source>
        <dbReference type="RefSeq" id="XP_022331259.1"/>
    </source>
</evidence>
<dbReference type="Pfam" id="PF01931">
    <property type="entry name" value="NTPase_I-T"/>
    <property type="match status" value="1"/>
</dbReference>
<proteinExistence type="inferred from homology"/>
<dbReference type="OrthoDB" id="4968544at2759"/>
<dbReference type="RefSeq" id="XP_022331259.1">
    <property type="nucleotide sequence ID" value="XM_022475551.1"/>
</dbReference>
<dbReference type="Proteomes" id="UP000694844">
    <property type="component" value="Chromosome 4"/>
</dbReference>
<feature type="domain" description="Non-canonical purine NTP phosphatase/PRRC1" evidence="5">
    <location>
        <begin position="193"/>
        <end position="305"/>
    </location>
</feature>